<dbReference type="GO" id="GO:0005634">
    <property type="term" value="C:nucleus"/>
    <property type="evidence" value="ECO:0007669"/>
    <property type="project" value="UniProtKB-SubCell"/>
</dbReference>
<evidence type="ECO:0000256" key="5">
    <source>
        <dbReference type="ARBA" id="ARBA00022989"/>
    </source>
</evidence>
<evidence type="ECO:0000256" key="11">
    <source>
        <dbReference type="SAM" id="Phobius"/>
    </source>
</evidence>
<sequence>MFIKFSFSIFLFFCFIESSHSWDQSELEIFDLAEEVGQNFYDVLEVSQNCSQSDIRRAYRKLSLQLHPDKNDASDAEVRFRQLVGIYEILRDGSKRSRYDQVLVDGLPDWRQPLYYYRRVRKMGMFELSIWLFIFITIGQYAVAWASYFEKKLAVEELVSSKLKKMQKKIKKKKAHEIDMQEQIEQFLTKPSYKNTLPFQLFNCIIALPYLYGWIQNFLEERKREKEEEKEREREEAEELEREREEMEQERERKKYRKKRAAPPPEIRDDPVECILDAVDEPLSQQEATVKPKRLNTGMWTDDDLNDLAKFMKKYPTGTTERWEKIAEALNRSIGEVTHFAKKVKNQGFKPPSENESQEEHMSEEEKAEKKKEKTRGGKNLKSIAEPENEEKGEVQIPGSTGWSQKQQKSLETALSIYTKGSSERWERIAKAVPDKTKEECMLRVKYLSDLVKKKKQSEEEMKSNEQITEEPSKIEDRR</sequence>
<dbReference type="PROSITE" id="PS50090">
    <property type="entry name" value="MYB_LIKE"/>
    <property type="match status" value="1"/>
</dbReference>
<dbReference type="SMART" id="SM00271">
    <property type="entry name" value="DnaJ"/>
    <property type="match status" value="1"/>
</dbReference>
<keyword evidence="4" id="KW-0677">Repeat</keyword>
<evidence type="ECO:0000256" key="6">
    <source>
        <dbReference type="ARBA" id="ARBA00023136"/>
    </source>
</evidence>
<dbReference type="PRINTS" id="PR00625">
    <property type="entry name" value="JDOMAIN"/>
</dbReference>
<dbReference type="PANTHER" id="PTHR44653">
    <property type="entry name" value="DNAJ HOMOLOG SUBFAMILY C MEMBER 1"/>
    <property type="match status" value="1"/>
</dbReference>
<dbReference type="CDD" id="cd00167">
    <property type="entry name" value="SANT"/>
    <property type="match status" value="1"/>
</dbReference>
<evidence type="ECO:0000256" key="3">
    <source>
        <dbReference type="ARBA" id="ARBA00022729"/>
    </source>
</evidence>
<feature type="domain" description="Myb-like" evidence="14">
    <location>
        <begin position="403"/>
        <end position="444"/>
    </location>
</feature>
<evidence type="ECO:0000259" key="13">
    <source>
        <dbReference type="PROSITE" id="PS50076"/>
    </source>
</evidence>
<feature type="region of interest" description="Disordered" evidence="10">
    <location>
        <begin position="343"/>
        <end position="410"/>
    </location>
</feature>
<feature type="compositionally biased region" description="Basic and acidic residues" evidence="10">
    <location>
        <begin position="358"/>
        <end position="376"/>
    </location>
</feature>
<dbReference type="InterPro" id="IPR018253">
    <property type="entry name" value="DnaJ_domain_CS"/>
</dbReference>
<dbReference type="InterPro" id="IPR036869">
    <property type="entry name" value="J_dom_sf"/>
</dbReference>
<evidence type="ECO:0000256" key="4">
    <source>
        <dbReference type="ARBA" id="ARBA00022737"/>
    </source>
</evidence>
<feature type="chain" id="PRO_5040166995" evidence="12">
    <location>
        <begin position="22"/>
        <end position="479"/>
    </location>
</feature>
<dbReference type="Pfam" id="PF23082">
    <property type="entry name" value="Myb_DNA-binding_2"/>
    <property type="match status" value="1"/>
</dbReference>
<dbReference type="InterPro" id="IPR009057">
    <property type="entry name" value="Homeodomain-like_sf"/>
</dbReference>
<keyword evidence="2 11" id="KW-0812">Transmembrane</keyword>
<gene>
    <name evidence="15" type="primary">EOG090X0BHG</name>
</gene>
<evidence type="ECO:0000313" key="15">
    <source>
        <dbReference type="EMBL" id="CAG4642730.1"/>
    </source>
</evidence>
<evidence type="ECO:0000256" key="1">
    <source>
        <dbReference type="ARBA" id="ARBA00004123"/>
    </source>
</evidence>
<dbReference type="PROSITE" id="PS50076">
    <property type="entry name" value="DNAJ_2"/>
    <property type="match status" value="1"/>
</dbReference>
<feature type="signal peptide" evidence="12">
    <location>
        <begin position="1"/>
        <end position="21"/>
    </location>
</feature>
<dbReference type="Gene3D" id="1.10.10.60">
    <property type="entry name" value="Homeodomain-like"/>
    <property type="match status" value="2"/>
</dbReference>
<evidence type="ECO:0000256" key="10">
    <source>
        <dbReference type="SAM" id="MobiDB-lite"/>
    </source>
</evidence>
<feature type="domain" description="J" evidence="13">
    <location>
        <begin position="39"/>
        <end position="103"/>
    </location>
</feature>
<feature type="region of interest" description="Disordered" evidence="10">
    <location>
        <begin position="453"/>
        <end position="479"/>
    </location>
</feature>
<evidence type="ECO:0000256" key="8">
    <source>
        <dbReference type="ARBA" id="ARBA00023242"/>
    </source>
</evidence>
<dbReference type="GO" id="GO:0012505">
    <property type="term" value="C:endomembrane system"/>
    <property type="evidence" value="ECO:0007669"/>
    <property type="project" value="UniProtKB-SubCell"/>
</dbReference>
<keyword evidence="3 12" id="KW-0732">Signal</keyword>
<dbReference type="SUPFAM" id="SSF46689">
    <property type="entry name" value="Homeodomain-like"/>
    <property type="match status" value="2"/>
</dbReference>
<evidence type="ECO:0000256" key="7">
    <source>
        <dbReference type="ARBA" id="ARBA00023186"/>
    </source>
</evidence>
<keyword evidence="8" id="KW-0539">Nucleus</keyword>
<keyword evidence="6 11" id="KW-0472">Membrane</keyword>
<feature type="compositionally biased region" description="Polar residues" evidence="10">
    <location>
        <begin position="398"/>
        <end position="410"/>
    </location>
</feature>
<accession>A0A9N6ZFI5</accession>
<organism evidence="15">
    <name type="scientific">Evadne anonyx</name>
    <dbReference type="NCBI Taxonomy" id="141404"/>
    <lineage>
        <taxon>Eukaryota</taxon>
        <taxon>Metazoa</taxon>
        <taxon>Ecdysozoa</taxon>
        <taxon>Arthropoda</taxon>
        <taxon>Crustacea</taxon>
        <taxon>Branchiopoda</taxon>
        <taxon>Diplostraca</taxon>
        <taxon>Cladocera</taxon>
        <taxon>Onychopoda</taxon>
        <taxon>Podonidae</taxon>
        <taxon>Evadne</taxon>
    </lineage>
</organism>
<dbReference type="Pfam" id="PF00226">
    <property type="entry name" value="DnaJ"/>
    <property type="match status" value="1"/>
</dbReference>
<dbReference type="CDD" id="cd06257">
    <property type="entry name" value="DnaJ"/>
    <property type="match status" value="1"/>
</dbReference>
<dbReference type="InterPro" id="IPR001005">
    <property type="entry name" value="SANT/Myb"/>
</dbReference>
<dbReference type="SMART" id="SM00717">
    <property type="entry name" value="SANT"/>
    <property type="match status" value="2"/>
</dbReference>
<proteinExistence type="predicted"/>
<keyword evidence="7" id="KW-0143">Chaperone</keyword>
<keyword evidence="5 11" id="KW-1133">Transmembrane helix</keyword>
<dbReference type="Gene3D" id="1.10.287.110">
    <property type="entry name" value="DnaJ domain"/>
    <property type="match status" value="1"/>
</dbReference>
<reference evidence="15" key="1">
    <citation type="submission" date="2021-04" db="EMBL/GenBank/DDBJ databases">
        <authorList>
            <person name="Cornetti L."/>
        </authorList>
    </citation>
    <scope>NUCLEOTIDE SEQUENCE</scope>
</reference>
<dbReference type="FunFam" id="1.10.10.60:FF:000180">
    <property type="entry name" value="DnaJ (Hsp40) homolog, subfamily C, member 2"/>
    <property type="match status" value="1"/>
</dbReference>
<evidence type="ECO:0000256" key="12">
    <source>
        <dbReference type="SAM" id="SignalP"/>
    </source>
</evidence>
<dbReference type="AlphaFoldDB" id="A0A9N6ZFI5"/>
<name>A0A9N6ZFI5_9CRUS</name>
<dbReference type="PROSITE" id="PS00636">
    <property type="entry name" value="DNAJ_1"/>
    <property type="match status" value="1"/>
</dbReference>
<feature type="transmembrane region" description="Helical" evidence="11">
    <location>
        <begin position="128"/>
        <end position="148"/>
    </location>
</feature>
<dbReference type="InterPro" id="IPR052606">
    <property type="entry name" value="DnaJ_domain_protein"/>
</dbReference>
<dbReference type="InterPro" id="IPR001623">
    <property type="entry name" value="DnaJ_domain"/>
</dbReference>
<dbReference type="EMBL" id="OC986075">
    <property type="protein sequence ID" value="CAG4642730.1"/>
    <property type="molecule type" value="Genomic_DNA"/>
</dbReference>
<evidence type="ECO:0000256" key="2">
    <source>
        <dbReference type="ARBA" id="ARBA00022692"/>
    </source>
</evidence>
<dbReference type="SUPFAM" id="SSF46565">
    <property type="entry name" value="Chaperone J-domain"/>
    <property type="match status" value="1"/>
</dbReference>
<comment type="subcellular location">
    <subcellularLocation>
        <location evidence="9">Endomembrane system</location>
        <topology evidence="9">Single-pass membrane protein</topology>
    </subcellularLocation>
    <subcellularLocation>
        <location evidence="1">Nucleus</location>
    </subcellularLocation>
</comment>
<evidence type="ECO:0000259" key="14">
    <source>
        <dbReference type="PROSITE" id="PS50090"/>
    </source>
</evidence>
<feature type="region of interest" description="Disordered" evidence="10">
    <location>
        <begin position="225"/>
        <end position="248"/>
    </location>
</feature>
<dbReference type="PANTHER" id="PTHR44653:SF2">
    <property type="entry name" value="DNAJ HOMOLOG SUBFAMILY C MEMBER 1"/>
    <property type="match status" value="1"/>
</dbReference>
<protein>
    <submittedName>
        <fullName evidence="15">EOG090X0BHG</fullName>
    </submittedName>
</protein>
<evidence type="ECO:0000256" key="9">
    <source>
        <dbReference type="ARBA" id="ARBA00037847"/>
    </source>
</evidence>